<dbReference type="InterPro" id="IPR002104">
    <property type="entry name" value="Integrase_catalytic"/>
</dbReference>
<sequence>MSATANFYFDTRRLKQDGTYPVKLRITYQRQQRYYLTEINLTTEQWKKVSSLKPREDFVKDTKATLGAISRRAERVINALPVFTFEEFEKRYTTGTTDRPDNVVLVFEQYLQNLTEEGRAGTASSYKDGLTAVKAYHNSKKPLPFSAITPIWLKGFEQWMTGKGRSLTTVGIYLRSLRTIYNRAIEDGIIDREAYPFSKRRYQIPTGRNIKKALTLADIEKIYNYPAEEGSSEERYRDIWLFSYLCNGMNPKDIGRLTYSQIDGNYIRFVRAKTERTKRDAMPISIPLTEEVRAIIDKWGQRPIKPNQHVFAILSPGLTPQQELGKIRQFVKMTNIYVRQIAKAVGVEKDVTTYTARHSFATILKRSGAPTEFISESLGHQSVSTTKNYLDSFEDEIKHQYANALTGFKK</sequence>
<dbReference type="EMBL" id="WPIN01000003">
    <property type="protein sequence ID" value="MVM30488.1"/>
    <property type="molecule type" value="Genomic_DNA"/>
</dbReference>
<dbReference type="InterPro" id="IPR044068">
    <property type="entry name" value="CB"/>
</dbReference>
<dbReference type="GO" id="GO:0015074">
    <property type="term" value="P:DNA integration"/>
    <property type="evidence" value="ECO:0007669"/>
    <property type="project" value="UniProtKB-KW"/>
</dbReference>
<dbReference type="Pfam" id="PF00589">
    <property type="entry name" value="Phage_integrase"/>
    <property type="match status" value="1"/>
</dbReference>
<evidence type="ECO:0000313" key="9">
    <source>
        <dbReference type="Proteomes" id="UP000436006"/>
    </source>
</evidence>
<protein>
    <submittedName>
        <fullName evidence="8">Tyrosine-type recombinase/integrase</fullName>
    </submittedName>
</protein>
<dbReference type="Gene3D" id="1.10.443.10">
    <property type="entry name" value="Intergrase catalytic core"/>
    <property type="match status" value="1"/>
</dbReference>
<dbReference type="InterPro" id="IPR025269">
    <property type="entry name" value="SAM-like_dom"/>
</dbReference>
<accession>A0A7K1SA02</accession>
<dbReference type="PANTHER" id="PTHR30349">
    <property type="entry name" value="PHAGE INTEGRASE-RELATED"/>
    <property type="match status" value="1"/>
</dbReference>
<proteinExistence type="inferred from homology"/>
<comment type="similarity">
    <text evidence="1">Belongs to the 'phage' integrase family.</text>
</comment>
<keyword evidence="2" id="KW-0229">DNA integration</keyword>
<feature type="domain" description="Core-binding (CB)" evidence="7">
    <location>
        <begin position="105"/>
        <end position="185"/>
    </location>
</feature>
<dbReference type="CDD" id="cd01185">
    <property type="entry name" value="INTN1_C_like"/>
    <property type="match status" value="1"/>
</dbReference>
<dbReference type="PROSITE" id="PS51898">
    <property type="entry name" value="TYR_RECOMBINASE"/>
    <property type="match status" value="1"/>
</dbReference>
<dbReference type="Pfam" id="PF13102">
    <property type="entry name" value="Phage_int_SAM_5"/>
    <property type="match status" value="1"/>
</dbReference>
<dbReference type="InterPro" id="IPR013762">
    <property type="entry name" value="Integrase-like_cat_sf"/>
</dbReference>
<dbReference type="Pfam" id="PF17293">
    <property type="entry name" value="Arm-DNA-bind_5"/>
    <property type="match status" value="1"/>
</dbReference>
<dbReference type="GO" id="GO:0003677">
    <property type="term" value="F:DNA binding"/>
    <property type="evidence" value="ECO:0007669"/>
    <property type="project" value="UniProtKB-UniRule"/>
</dbReference>
<dbReference type="GO" id="GO:0006310">
    <property type="term" value="P:DNA recombination"/>
    <property type="evidence" value="ECO:0007669"/>
    <property type="project" value="UniProtKB-KW"/>
</dbReference>
<reference evidence="8 9" key="1">
    <citation type="submission" date="2019-12" db="EMBL/GenBank/DDBJ databases">
        <title>Spirosoma sp. HMF4905 genome sequencing and assembly.</title>
        <authorList>
            <person name="Kang H."/>
            <person name="Cha I."/>
            <person name="Kim H."/>
            <person name="Joh K."/>
        </authorList>
    </citation>
    <scope>NUCLEOTIDE SEQUENCE [LARGE SCALE GENOMIC DNA]</scope>
    <source>
        <strain evidence="8 9">HMF4905</strain>
    </source>
</reference>
<evidence type="ECO:0000256" key="3">
    <source>
        <dbReference type="ARBA" id="ARBA00023125"/>
    </source>
</evidence>
<organism evidence="8 9">
    <name type="scientific">Spirosoma arboris</name>
    <dbReference type="NCBI Taxonomy" id="2682092"/>
    <lineage>
        <taxon>Bacteria</taxon>
        <taxon>Pseudomonadati</taxon>
        <taxon>Bacteroidota</taxon>
        <taxon>Cytophagia</taxon>
        <taxon>Cytophagales</taxon>
        <taxon>Cytophagaceae</taxon>
        <taxon>Spirosoma</taxon>
    </lineage>
</organism>
<evidence type="ECO:0000256" key="4">
    <source>
        <dbReference type="ARBA" id="ARBA00023172"/>
    </source>
</evidence>
<dbReference type="InterPro" id="IPR011010">
    <property type="entry name" value="DNA_brk_join_enz"/>
</dbReference>
<feature type="domain" description="Tyr recombinase" evidence="6">
    <location>
        <begin position="209"/>
        <end position="402"/>
    </location>
</feature>
<dbReference type="PROSITE" id="PS51900">
    <property type="entry name" value="CB"/>
    <property type="match status" value="1"/>
</dbReference>
<evidence type="ECO:0000256" key="2">
    <source>
        <dbReference type="ARBA" id="ARBA00022908"/>
    </source>
</evidence>
<evidence type="ECO:0000256" key="5">
    <source>
        <dbReference type="PROSITE-ProRule" id="PRU01248"/>
    </source>
</evidence>
<dbReference type="InterPro" id="IPR050090">
    <property type="entry name" value="Tyrosine_recombinase_XerCD"/>
</dbReference>
<keyword evidence="9" id="KW-1185">Reference proteome</keyword>
<comment type="caution">
    <text evidence="8">The sequence shown here is derived from an EMBL/GenBank/DDBJ whole genome shotgun (WGS) entry which is preliminary data.</text>
</comment>
<dbReference type="RefSeq" id="WP_157584717.1">
    <property type="nucleotide sequence ID" value="NZ_WPIN01000003.1"/>
</dbReference>
<name>A0A7K1SA02_9BACT</name>
<evidence type="ECO:0000259" key="7">
    <source>
        <dbReference type="PROSITE" id="PS51900"/>
    </source>
</evidence>
<keyword evidence="3 5" id="KW-0238">DNA-binding</keyword>
<dbReference type="Proteomes" id="UP000436006">
    <property type="component" value="Unassembled WGS sequence"/>
</dbReference>
<gene>
    <name evidence="8" type="ORF">GO755_10625</name>
</gene>
<dbReference type="InterPro" id="IPR010998">
    <property type="entry name" value="Integrase_recombinase_N"/>
</dbReference>
<keyword evidence="4" id="KW-0233">DNA recombination</keyword>
<evidence type="ECO:0000259" key="6">
    <source>
        <dbReference type="PROSITE" id="PS51898"/>
    </source>
</evidence>
<evidence type="ECO:0000256" key="1">
    <source>
        <dbReference type="ARBA" id="ARBA00008857"/>
    </source>
</evidence>
<dbReference type="PANTHER" id="PTHR30349:SF64">
    <property type="entry name" value="PROPHAGE INTEGRASE INTD-RELATED"/>
    <property type="match status" value="1"/>
</dbReference>
<dbReference type="Gene3D" id="1.10.150.130">
    <property type="match status" value="1"/>
</dbReference>
<dbReference type="AlphaFoldDB" id="A0A7K1SA02"/>
<dbReference type="InterPro" id="IPR035386">
    <property type="entry name" value="Arm-DNA-bind_5"/>
</dbReference>
<evidence type="ECO:0000313" key="8">
    <source>
        <dbReference type="EMBL" id="MVM30488.1"/>
    </source>
</evidence>
<dbReference type="SUPFAM" id="SSF56349">
    <property type="entry name" value="DNA breaking-rejoining enzymes"/>
    <property type="match status" value="1"/>
</dbReference>